<dbReference type="Pfam" id="PF17047">
    <property type="entry name" value="SMP_LBD"/>
    <property type="match status" value="1"/>
</dbReference>
<keyword evidence="8" id="KW-0677">Repeat</keyword>
<dbReference type="GO" id="GO:0005509">
    <property type="term" value="F:calcium ion binding"/>
    <property type="evidence" value="ECO:0007669"/>
    <property type="project" value="TreeGrafter"/>
</dbReference>
<dbReference type="GO" id="GO:0008429">
    <property type="term" value="F:phosphatidylethanolamine binding"/>
    <property type="evidence" value="ECO:0007669"/>
    <property type="project" value="TreeGrafter"/>
</dbReference>
<keyword evidence="9" id="KW-0256">Endoplasmic reticulum</keyword>
<accession>A0A8J9VK56</accession>
<comment type="similarity">
    <text evidence="3">Belongs to the extended synaptotagmin family.</text>
</comment>
<dbReference type="Pfam" id="PF00168">
    <property type="entry name" value="C2"/>
    <property type="match status" value="3"/>
</dbReference>
<keyword evidence="14 16" id="KW-0472">Membrane</keyword>
<dbReference type="GO" id="GO:0005886">
    <property type="term" value="C:plasma membrane"/>
    <property type="evidence" value="ECO:0007669"/>
    <property type="project" value="UniProtKB-SubCell"/>
</dbReference>
<feature type="domain" description="C2" evidence="17">
    <location>
        <begin position="687"/>
        <end position="818"/>
    </location>
</feature>
<dbReference type="SMART" id="SM00239">
    <property type="entry name" value="C2"/>
    <property type="match status" value="3"/>
</dbReference>
<keyword evidence="10" id="KW-0106">Calcium</keyword>
<dbReference type="Gene3D" id="2.60.40.150">
    <property type="entry name" value="C2 domain"/>
    <property type="match status" value="3"/>
</dbReference>
<evidence type="ECO:0000259" key="18">
    <source>
        <dbReference type="PROSITE" id="PS51847"/>
    </source>
</evidence>
<dbReference type="GO" id="GO:0005544">
    <property type="term" value="F:calcium-dependent phospholipid binding"/>
    <property type="evidence" value="ECO:0007669"/>
    <property type="project" value="TreeGrafter"/>
</dbReference>
<feature type="compositionally biased region" description="Pro residues" evidence="15">
    <location>
        <begin position="625"/>
        <end position="640"/>
    </location>
</feature>
<feature type="compositionally biased region" description="Low complexity" evidence="15">
    <location>
        <begin position="1"/>
        <end position="22"/>
    </location>
</feature>
<evidence type="ECO:0000256" key="5">
    <source>
        <dbReference type="ARBA" id="ARBA00022475"/>
    </source>
</evidence>
<evidence type="ECO:0000256" key="7">
    <source>
        <dbReference type="ARBA" id="ARBA00022723"/>
    </source>
</evidence>
<keyword evidence="13" id="KW-0446">Lipid-binding</keyword>
<evidence type="ECO:0000313" key="20">
    <source>
        <dbReference type="Proteomes" id="UP000838412"/>
    </source>
</evidence>
<dbReference type="GO" id="GO:0006869">
    <property type="term" value="P:lipid transport"/>
    <property type="evidence" value="ECO:0007669"/>
    <property type="project" value="UniProtKB-KW"/>
</dbReference>
<dbReference type="InterPro" id="IPR051634">
    <property type="entry name" value="Extended_Synaptotagmin"/>
</dbReference>
<keyword evidence="20" id="KW-1185">Reference proteome</keyword>
<dbReference type="OrthoDB" id="1029639at2759"/>
<dbReference type="CDD" id="cd08391">
    <property type="entry name" value="C2A_C2C_Synaptotagmin_like"/>
    <property type="match status" value="1"/>
</dbReference>
<keyword evidence="11 16" id="KW-1133">Transmembrane helix</keyword>
<feature type="compositionally biased region" description="Gly residues" evidence="15">
    <location>
        <begin position="23"/>
        <end position="35"/>
    </location>
</feature>
<sequence length="833" mass="92514">MADSAESGAEGAASSAGDTAGSAAGGDGQAPGGGAQPSPTVPSRLKVNEDLLVLIKKYAIQLGILVVVWLVGYWAFSVSWIMLGLFVWMWREKKQKAKEFKIKTARNAAQNEQATVLARLEDLPSWVYFPDVERAEWLNKILAQLWPYVGRYVEDILRSSVEPVVKDSHEMLKSFQFSNIMLGDMPPRVGGIQVYTEHVHRNEIILDMEIMYAGDCDIQIRMKRFLAGIQDLQIHGTLRVVMKPLVKFSPLIGGITVFFLNRPEIDFNLTNLADVFDFPGLSSLLKGIVADQVSNFMVLPNRYPMPLIPDLEVAKLKYPMPVGVLRIHLKEAKELMRADVGFMKKGKSDPYCTLQVGAQSFKSKTIENTLEPRWNEYYEAVVDQLEGQTMQVNMFDEDPGSKDDPLGNAAVSISEVVKMGFSDVWLPLEDATTGQVHLRMSWLSLSSQMEALDKMEKVKRIADADALSSALLVVRVDSAKNLPMPGMLKNTRQGRSIPRMTVKKSGSDPNPYVELSVAQKHWKTKPQYNTYEPVWEEAFNFLIQNPLHQELLAEVKDEKTKKTLGKKVISVKSLLTLDKMSTKRPFRLDGTSAELHMELILRILSSEADESDDLDEIEPISPTASGPPTPAAPPTEPAQPSPTSSAEDRQANNSNGSVVRRRNNAANASTTTPTRPKSEPAAVDGPNPYASQVQLSLHHSADTDKLLVTVHKATNLMPQANQKMCDPYVRIYLQPDKNRSGRKKTSVVKDNVNPAWDETLEFPVTLAEAKQRSLDIVIKNKRSLFETIRGNSTGTLGRVEVDLSKVDNLATQNNPIWIELKPDLGSASRSSLI</sequence>
<feature type="domain" description="C2" evidence="17">
    <location>
        <begin position="454"/>
        <end position="590"/>
    </location>
</feature>
<evidence type="ECO:0000256" key="12">
    <source>
        <dbReference type="ARBA" id="ARBA00023055"/>
    </source>
</evidence>
<evidence type="ECO:0000256" key="9">
    <source>
        <dbReference type="ARBA" id="ARBA00022824"/>
    </source>
</evidence>
<name>A0A8J9VK56_BRALA</name>
<dbReference type="GO" id="GO:0005789">
    <property type="term" value="C:endoplasmic reticulum membrane"/>
    <property type="evidence" value="ECO:0007669"/>
    <property type="project" value="UniProtKB-SubCell"/>
</dbReference>
<dbReference type="InterPro" id="IPR037752">
    <property type="entry name" value="C2C_KIAA1228"/>
</dbReference>
<evidence type="ECO:0000313" key="19">
    <source>
        <dbReference type="EMBL" id="CAH1240980.1"/>
    </source>
</evidence>
<feature type="domain" description="C2" evidence="17">
    <location>
        <begin position="303"/>
        <end position="426"/>
    </location>
</feature>
<dbReference type="EMBL" id="OV696697">
    <property type="protein sequence ID" value="CAH1240980.1"/>
    <property type="molecule type" value="Genomic_DNA"/>
</dbReference>
<evidence type="ECO:0000256" key="14">
    <source>
        <dbReference type="ARBA" id="ARBA00023136"/>
    </source>
</evidence>
<dbReference type="GO" id="GO:0031210">
    <property type="term" value="F:phosphatidylcholine binding"/>
    <property type="evidence" value="ECO:0007669"/>
    <property type="project" value="TreeGrafter"/>
</dbReference>
<feature type="region of interest" description="Disordered" evidence="15">
    <location>
        <begin position="610"/>
        <end position="689"/>
    </location>
</feature>
<evidence type="ECO:0000256" key="2">
    <source>
        <dbReference type="ARBA" id="ARBA00004477"/>
    </source>
</evidence>
<dbReference type="InterPro" id="IPR031468">
    <property type="entry name" value="SMP_LBD"/>
</dbReference>
<dbReference type="CDD" id="cd21670">
    <property type="entry name" value="SMP_ESyt"/>
    <property type="match status" value="1"/>
</dbReference>
<gene>
    <name evidence="19" type="primary">ESYT2</name>
    <name evidence="19" type="ORF">BLAG_LOCUS4787</name>
</gene>
<organism evidence="19 20">
    <name type="scientific">Branchiostoma lanceolatum</name>
    <name type="common">Common lancelet</name>
    <name type="synonym">Amphioxus lanceolatum</name>
    <dbReference type="NCBI Taxonomy" id="7740"/>
    <lineage>
        <taxon>Eukaryota</taxon>
        <taxon>Metazoa</taxon>
        <taxon>Chordata</taxon>
        <taxon>Cephalochordata</taxon>
        <taxon>Leptocardii</taxon>
        <taxon>Amphioxiformes</taxon>
        <taxon>Branchiostomatidae</taxon>
        <taxon>Branchiostoma</taxon>
    </lineage>
</organism>
<dbReference type="FunFam" id="2.60.40.150:FF:000025">
    <property type="entry name" value="Extended synaptotagmin 2"/>
    <property type="match status" value="1"/>
</dbReference>
<protein>
    <submittedName>
        <fullName evidence="19">ESYT2 protein</fullName>
    </submittedName>
</protein>
<dbReference type="PROSITE" id="PS50004">
    <property type="entry name" value="C2"/>
    <property type="match status" value="3"/>
</dbReference>
<evidence type="ECO:0000256" key="1">
    <source>
        <dbReference type="ARBA" id="ARBA00004202"/>
    </source>
</evidence>
<dbReference type="InterPro" id="IPR037749">
    <property type="entry name" value="Ext_Synaptotagmin_C2B"/>
</dbReference>
<keyword evidence="7" id="KW-0479">Metal-binding</keyword>
<keyword evidence="12" id="KW-0445">Lipid transport</keyword>
<evidence type="ECO:0000256" key="13">
    <source>
        <dbReference type="ARBA" id="ARBA00023121"/>
    </source>
</evidence>
<feature type="compositionally biased region" description="Low complexity" evidence="15">
    <location>
        <begin position="641"/>
        <end position="675"/>
    </location>
</feature>
<dbReference type="GO" id="GO:0035091">
    <property type="term" value="F:phosphatidylinositol binding"/>
    <property type="evidence" value="ECO:0007669"/>
    <property type="project" value="TreeGrafter"/>
</dbReference>
<dbReference type="PANTHER" id="PTHR45761">
    <property type="entry name" value="EXTENDED SYNAPTOTAGMIN-LIKE PROTEIN 2, ISOFORM C"/>
    <property type="match status" value="1"/>
</dbReference>
<keyword evidence="5" id="KW-1003">Cell membrane</keyword>
<dbReference type="InterPro" id="IPR000008">
    <property type="entry name" value="C2_dom"/>
</dbReference>
<evidence type="ECO:0000256" key="4">
    <source>
        <dbReference type="ARBA" id="ARBA00022448"/>
    </source>
</evidence>
<evidence type="ECO:0000256" key="16">
    <source>
        <dbReference type="SAM" id="Phobius"/>
    </source>
</evidence>
<dbReference type="InterPro" id="IPR037733">
    <property type="entry name" value="Ext_Synaptotagmin_C2A"/>
</dbReference>
<proteinExistence type="inferred from homology"/>
<dbReference type="GO" id="GO:0061817">
    <property type="term" value="P:endoplasmic reticulum-plasma membrane tethering"/>
    <property type="evidence" value="ECO:0007669"/>
    <property type="project" value="InterPro"/>
</dbReference>
<evidence type="ECO:0000256" key="11">
    <source>
        <dbReference type="ARBA" id="ARBA00022989"/>
    </source>
</evidence>
<dbReference type="InterPro" id="IPR039010">
    <property type="entry name" value="Synaptotagmin_SMP"/>
</dbReference>
<dbReference type="AlphaFoldDB" id="A0A8J9VK56"/>
<dbReference type="InterPro" id="IPR035892">
    <property type="entry name" value="C2_domain_sf"/>
</dbReference>
<dbReference type="CDD" id="cd04050">
    <property type="entry name" value="C2B_Synaptotagmin-like"/>
    <property type="match status" value="1"/>
</dbReference>
<dbReference type="Proteomes" id="UP000838412">
    <property type="component" value="Chromosome 12"/>
</dbReference>
<evidence type="ECO:0000256" key="15">
    <source>
        <dbReference type="SAM" id="MobiDB-lite"/>
    </source>
</evidence>
<reference evidence="19" key="1">
    <citation type="submission" date="2022-01" db="EMBL/GenBank/DDBJ databases">
        <authorList>
            <person name="Braso-Vives M."/>
        </authorList>
    </citation>
    <scope>NUCLEOTIDE SEQUENCE</scope>
</reference>
<evidence type="ECO:0000259" key="17">
    <source>
        <dbReference type="PROSITE" id="PS50004"/>
    </source>
</evidence>
<dbReference type="PANTHER" id="PTHR45761:SF1">
    <property type="entry name" value="EXTENDED SYNAPTOTAGMIN-LIKE PROTEIN 2, ISOFORM C"/>
    <property type="match status" value="1"/>
</dbReference>
<keyword evidence="4" id="KW-0813">Transport</keyword>
<keyword evidence="6 16" id="KW-0812">Transmembrane</keyword>
<evidence type="ECO:0000256" key="6">
    <source>
        <dbReference type="ARBA" id="ARBA00022692"/>
    </source>
</evidence>
<evidence type="ECO:0000256" key="3">
    <source>
        <dbReference type="ARBA" id="ARBA00005867"/>
    </source>
</evidence>
<dbReference type="CDD" id="cd04030">
    <property type="entry name" value="C2C_KIAA1228"/>
    <property type="match status" value="1"/>
</dbReference>
<comment type="subcellular location">
    <subcellularLocation>
        <location evidence="1">Cell membrane</location>
        <topology evidence="1">Peripheral membrane protein</topology>
    </subcellularLocation>
    <subcellularLocation>
        <location evidence="2">Endoplasmic reticulum membrane</location>
        <topology evidence="2">Multi-pass membrane protein</topology>
    </subcellularLocation>
</comment>
<dbReference type="SUPFAM" id="SSF49562">
    <property type="entry name" value="C2 domain (Calcium/lipid-binding domain, CaLB)"/>
    <property type="match status" value="3"/>
</dbReference>
<feature type="transmembrane region" description="Helical" evidence="16">
    <location>
        <begin position="58"/>
        <end position="88"/>
    </location>
</feature>
<feature type="domain" description="SMP-LTD" evidence="18">
    <location>
        <begin position="131"/>
        <end position="308"/>
    </location>
</feature>
<evidence type="ECO:0000256" key="8">
    <source>
        <dbReference type="ARBA" id="ARBA00022737"/>
    </source>
</evidence>
<evidence type="ECO:0000256" key="10">
    <source>
        <dbReference type="ARBA" id="ARBA00022837"/>
    </source>
</evidence>
<feature type="region of interest" description="Disordered" evidence="15">
    <location>
        <begin position="1"/>
        <end position="42"/>
    </location>
</feature>
<dbReference type="PROSITE" id="PS51847">
    <property type="entry name" value="SMP"/>
    <property type="match status" value="1"/>
</dbReference>